<dbReference type="EMBL" id="AYZK01000002">
    <property type="protein sequence ID" value="KRM87541.1"/>
    <property type="molecule type" value="Genomic_DNA"/>
</dbReference>
<protein>
    <submittedName>
        <fullName evidence="5">Glycerol-3-phosphate repressor protein</fullName>
    </submittedName>
</protein>
<dbReference type="SUPFAM" id="SSF46785">
    <property type="entry name" value="Winged helix' DNA-binding domain"/>
    <property type="match status" value="1"/>
</dbReference>
<dbReference type="InterPro" id="IPR036388">
    <property type="entry name" value="WH-like_DNA-bd_sf"/>
</dbReference>
<organism evidence="5 6">
    <name type="scientific">Lacticaseibacillus thailandensis DSM 22698 = JCM 13996</name>
    <dbReference type="NCBI Taxonomy" id="1423810"/>
    <lineage>
        <taxon>Bacteria</taxon>
        <taxon>Bacillati</taxon>
        <taxon>Bacillota</taxon>
        <taxon>Bacilli</taxon>
        <taxon>Lactobacillales</taxon>
        <taxon>Lactobacillaceae</taxon>
        <taxon>Lacticaseibacillus</taxon>
    </lineage>
</organism>
<dbReference type="Pfam" id="PF00455">
    <property type="entry name" value="DeoRC"/>
    <property type="match status" value="1"/>
</dbReference>
<dbReference type="OrthoDB" id="9798651at2"/>
<dbReference type="SMART" id="SM01134">
    <property type="entry name" value="DeoRC"/>
    <property type="match status" value="1"/>
</dbReference>
<comment type="caution">
    <text evidence="5">The sequence shown here is derived from an EMBL/GenBank/DDBJ whole genome shotgun (WGS) entry which is preliminary data.</text>
</comment>
<evidence type="ECO:0000256" key="3">
    <source>
        <dbReference type="ARBA" id="ARBA00023163"/>
    </source>
</evidence>
<dbReference type="InterPro" id="IPR014036">
    <property type="entry name" value="DeoR-like_C"/>
</dbReference>
<dbReference type="PROSITE" id="PS51000">
    <property type="entry name" value="HTH_DEOR_2"/>
    <property type="match status" value="1"/>
</dbReference>
<dbReference type="SUPFAM" id="SSF100950">
    <property type="entry name" value="NagB/RpiA/CoA transferase-like"/>
    <property type="match status" value="1"/>
</dbReference>
<reference evidence="5 6" key="1">
    <citation type="journal article" date="2015" name="Genome Announc.">
        <title>Expanding the biotechnology potential of lactobacilli through comparative genomics of 213 strains and associated genera.</title>
        <authorList>
            <person name="Sun Z."/>
            <person name="Harris H.M."/>
            <person name="McCann A."/>
            <person name="Guo C."/>
            <person name="Argimon S."/>
            <person name="Zhang W."/>
            <person name="Yang X."/>
            <person name="Jeffery I.B."/>
            <person name="Cooney J.C."/>
            <person name="Kagawa T.F."/>
            <person name="Liu W."/>
            <person name="Song Y."/>
            <person name="Salvetti E."/>
            <person name="Wrobel A."/>
            <person name="Rasinkangas P."/>
            <person name="Parkhill J."/>
            <person name="Rea M.C."/>
            <person name="O'Sullivan O."/>
            <person name="Ritari J."/>
            <person name="Douillard F.P."/>
            <person name="Paul Ross R."/>
            <person name="Yang R."/>
            <person name="Briner A.E."/>
            <person name="Felis G.E."/>
            <person name="de Vos W.M."/>
            <person name="Barrangou R."/>
            <person name="Klaenhammer T.R."/>
            <person name="Caufield P.W."/>
            <person name="Cui Y."/>
            <person name="Zhang H."/>
            <person name="O'Toole P.W."/>
        </authorList>
    </citation>
    <scope>NUCLEOTIDE SEQUENCE [LARGE SCALE GENOMIC DNA]</scope>
    <source>
        <strain evidence="5 6">DSM 22698</strain>
    </source>
</reference>
<dbReference type="STRING" id="1423810.FD19_GL001051"/>
<gene>
    <name evidence="5" type="ORF">FD19_GL001051</name>
</gene>
<dbReference type="InterPro" id="IPR050313">
    <property type="entry name" value="Carb_Metab_HTH_regulators"/>
</dbReference>
<proteinExistence type="predicted"/>
<dbReference type="Pfam" id="PF08220">
    <property type="entry name" value="HTH_DeoR"/>
    <property type="match status" value="1"/>
</dbReference>
<name>A0A0R2C8E3_9LACO</name>
<dbReference type="PANTHER" id="PTHR30363:SF51">
    <property type="entry name" value="HTH-TYPE TRANSCRIPTIONAL REPRESSOR GLCR"/>
    <property type="match status" value="1"/>
</dbReference>
<dbReference type="PROSITE" id="PS00894">
    <property type="entry name" value="HTH_DEOR_1"/>
    <property type="match status" value="1"/>
</dbReference>
<evidence type="ECO:0000256" key="2">
    <source>
        <dbReference type="ARBA" id="ARBA00023125"/>
    </source>
</evidence>
<keyword evidence="3" id="KW-0804">Transcription</keyword>
<evidence type="ECO:0000313" key="5">
    <source>
        <dbReference type="EMBL" id="KRM87541.1"/>
    </source>
</evidence>
<keyword evidence="2" id="KW-0238">DNA-binding</keyword>
<evidence type="ECO:0000256" key="1">
    <source>
        <dbReference type="ARBA" id="ARBA00023015"/>
    </source>
</evidence>
<dbReference type="GO" id="GO:0003677">
    <property type="term" value="F:DNA binding"/>
    <property type="evidence" value="ECO:0007669"/>
    <property type="project" value="UniProtKB-KW"/>
</dbReference>
<dbReference type="PATRIC" id="fig|1423810.4.peg.1078"/>
<feature type="domain" description="HTH deoR-type" evidence="4">
    <location>
        <begin position="7"/>
        <end position="62"/>
    </location>
</feature>
<dbReference type="RefSeq" id="WP_054749828.1">
    <property type="nucleotide sequence ID" value="NZ_AYZK01000002.1"/>
</dbReference>
<dbReference type="GO" id="GO:0003700">
    <property type="term" value="F:DNA-binding transcription factor activity"/>
    <property type="evidence" value="ECO:0007669"/>
    <property type="project" value="InterPro"/>
</dbReference>
<dbReference type="PANTHER" id="PTHR30363">
    <property type="entry name" value="HTH-TYPE TRANSCRIPTIONAL REGULATOR SRLR-RELATED"/>
    <property type="match status" value="1"/>
</dbReference>
<accession>A0A0R2C8E3</accession>
<dbReference type="InterPro" id="IPR037171">
    <property type="entry name" value="NagB/RpiA_transferase-like"/>
</dbReference>
<evidence type="ECO:0000259" key="4">
    <source>
        <dbReference type="PROSITE" id="PS51000"/>
    </source>
</evidence>
<dbReference type="Proteomes" id="UP000051789">
    <property type="component" value="Unassembled WGS sequence"/>
</dbReference>
<keyword evidence="6" id="KW-1185">Reference proteome</keyword>
<dbReference type="Gene3D" id="1.10.10.10">
    <property type="entry name" value="Winged helix-like DNA-binding domain superfamily/Winged helix DNA-binding domain"/>
    <property type="match status" value="1"/>
</dbReference>
<dbReference type="InterPro" id="IPR036390">
    <property type="entry name" value="WH_DNA-bd_sf"/>
</dbReference>
<dbReference type="AlphaFoldDB" id="A0A0R2C8E3"/>
<dbReference type="InterPro" id="IPR001034">
    <property type="entry name" value="DeoR_HTH"/>
</dbReference>
<dbReference type="InterPro" id="IPR018356">
    <property type="entry name" value="Tscrpt_reg_HTH_DeoR_CS"/>
</dbReference>
<sequence length="256" mass="29242">MPQSKMKPDRIKDILNILNKEHHISIAELSKRIFTSKSTLRRDLISLEEDNIVRRQYGVVYLLQDKNIEYTYSRREKVQEKAKRYICELAVKLIPNNAALFLDGSSTIMSMPDLLTDKVGLHVITNNLFIANRLNQMTPIETVMLGGILSHKSGSSVGSWTIEQIYKFKTDFALLSASTLNLDGVYSADAEQSTLKSAMIHNAKTAILMVDHSKFDHNDYIMMSNYDDIDVIITDQRPADKYVQLFEQMGIKLVYD</sequence>
<keyword evidence="1" id="KW-0805">Transcription regulation</keyword>
<dbReference type="SMART" id="SM00420">
    <property type="entry name" value="HTH_DEOR"/>
    <property type="match status" value="1"/>
</dbReference>
<evidence type="ECO:0000313" key="6">
    <source>
        <dbReference type="Proteomes" id="UP000051789"/>
    </source>
</evidence>